<accession>A0A953JB13</accession>
<dbReference type="SMART" id="SM00100">
    <property type="entry name" value="cNMP"/>
    <property type="match status" value="1"/>
</dbReference>
<evidence type="ECO:0000259" key="5">
    <source>
        <dbReference type="PROSITE" id="PS51063"/>
    </source>
</evidence>
<dbReference type="InterPro" id="IPR012318">
    <property type="entry name" value="HTH_CRP"/>
</dbReference>
<feature type="domain" description="Cyclic nucleotide-binding" evidence="4">
    <location>
        <begin position="15"/>
        <end position="137"/>
    </location>
</feature>
<evidence type="ECO:0000313" key="6">
    <source>
        <dbReference type="EMBL" id="MBZ0155380.1"/>
    </source>
</evidence>
<comment type="caution">
    <text evidence="6">The sequence shown here is derived from an EMBL/GenBank/DDBJ whole genome shotgun (WGS) entry which is preliminary data.</text>
</comment>
<dbReference type="InterPro" id="IPR018490">
    <property type="entry name" value="cNMP-bd_dom_sf"/>
</dbReference>
<keyword evidence="2" id="KW-0238">DNA-binding</keyword>
<evidence type="ECO:0000256" key="2">
    <source>
        <dbReference type="ARBA" id="ARBA00023125"/>
    </source>
</evidence>
<dbReference type="InterPro" id="IPR014710">
    <property type="entry name" value="RmlC-like_jellyroll"/>
</dbReference>
<dbReference type="AlphaFoldDB" id="A0A953JB13"/>
<keyword evidence="3" id="KW-0804">Transcription</keyword>
<gene>
    <name evidence="6" type="ORF">K8I29_04090</name>
</gene>
<dbReference type="PRINTS" id="PR00034">
    <property type="entry name" value="HTHCRP"/>
</dbReference>
<dbReference type="EMBL" id="JAIOIV010000031">
    <property type="protein sequence ID" value="MBZ0155380.1"/>
    <property type="molecule type" value="Genomic_DNA"/>
</dbReference>
<name>A0A953JB13_9BACT</name>
<dbReference type="PANTHER" id="PTHR24567:SF74">
    <property type="entry name" value="HTH-TYPE TRANSCRIPTIONAL REGULATOR ARCR"/>
    <property type="match status" value="1"/>
</dbReference>
<dbReference type="CDD" id="cd00038">
    <property type="entry name" value="CAP_ED"/>
    <property type="match status" value="1"/>
</dbReference>
<dbReference type="Pfam" id="PF00027">
    <property type="entry name" value="cNMP_binding"/>
    <property type="match status" value="1"/>
</dbReference>
<dbReference type="Proteomes" id="UP000705867">
    <property type="component" value="Unassembled WGS sequence"/>
</dbReference>
<dbReference type="PROSITE" id="PS50042">
    <property type="entry name" value="CNMP_BINDING_3"/>
    <property type="match status" value="1"/>
</dbReference>
<reference evidence="6" key="1">
    <citation type="journal article" date="2021" name="bioRxiv">
        <title>Unraveling nitrogen, sulfur and carbon metabolic pathways and microbial community transcriptional responses to substrate deprivation and toxicity stresses in a bioreactor mimicking anoxic brackish coastal sediment conditions.</title>
        <authorList>
            <person name="Martins P.D."/>
            <person name="Echeveste M.J."/>
            <person name="Arshad A."/>
            <person name="Kurth J."/>
            <person name="Ouboter H."/>
            <person name="Jetten M.S.M."/>
            <person name="Welte C.U."/>
        </authorList>
    </citation>
    <scope>NUCLEOTIDE SEQUENCE</scope>
    <source>
        <strain evidence="6">MAG_39</strain>
    </source>
</reference>
<proteinExistence type="predicted"/>
<dbReference type="Gene3D" id="2.60.120.10">
    <property type="entry name" value="Jelly Rolls"/>
    <property type="match status" value="1"/>
</dbReference>
<dbReference type="Gene3D" id="1.10.10.10">
    <property type="entry name" value="Winged helix-like DNA-binding domain superfamily/Winged helix DNA-binding domain"/>
    <property type="match status" value="1"/>
</dbReference>
<dbReference type="InterPro" id="IPR050397">
    <property type="entry name" value="Env_Response_Regulators"/>
</dbReference>
<dbReference type="GO" id="GO:0003700">
    <property type="term" value="F:DNA-binding transcription factor activity"/>
    <property type="evidence" value="ECO:0007669"/>
    <property type="project" value="TreeGrafter"/>
</dbReference>
<sequence>MEPVSINIFRETFTLFRDASPSLIEDILSASRRLPLPGDTLIYSEGDSCSGIAFLLSGSIRVYKSGDSGREITLYEIGRGETCILNASCILSEKPYPAHAYSTEGGEMLLLPSDAFRRMIARHEEMRDFIFSLLSERLVAVMALVEEVAFGRMDERILAYLTEKAEEGIVHTTHQKIANDLGTSREVVSRLLRDLERKGCILHARSSIRLLKR</sequence>
<feature type="domain" description="HTH crp-type" evidence="5">
    <location>
        <begin position="151"/>
        <end position="213"/>
    </location>
</feature>
<dbReference type="GO" id="GO:0003677">
    <property type="term" value="F:DNA binding"/>
    <property type="evidence" value="ECO:0007669"/>
    <property type="project" value="UniProtKB-KW"/>
</dbReference>
<evidence type="ECO:0000259" key="4">
    <source>
        <dbReference type="PROSITE" id="PS50042"/>
    </source>
</evidence>
<dbReference type="Pfam" id="PF13545">
    <property type="entry name" value="HTH_Crp_2"/>
    <property type="match status" value="1"/>
</dbReference>
<dbReference type="InterPro" id="IPR036388">
    <property type="entry name" value="WH-like_DNA-bd_sf"/>
</dbReference>
<dbReference type="SUPFAM" id="SSF46785">
    <property type="entry name" value="Winged helix' DNA-binding domain"/>
    <property type="match status" value="1"/>
</dbReference>
<dbReference type="SUPFAM" id="SSF51206">
    <property type="entry name" value="cAMP-binding domain-like"/>
    <property type="match status" value="1"/>
</dbReference>
<protein>
    <submittedName>
        <fullName evidence="6">Crp/Fnr family transcriptional regulator</fullName>
    </submittedName>
</protein>
<dbReference type="PROSITE" id="PS51063">
    <property type="entry name" value="HTH_CRP_2"/>
    <property type="match status" value="1"/>
</dbReference>
<keyword evidence="1" id="KW-0805">Transcription regulation</keyword>
<evidence type="ECO:0000256" key="1">
    <source>
        <dbReference type="ARBA" id="ARBA00023015"/>
    </source>
</evidence>
<evidence type="ECO:0000313" key="7">
    <source>
        <dbReference type="Proteomes" id="UP000705867"/>
    </source>
</evidence>
<organism evidence="6 7">
    <name type="scientific">Candidatus Nitrobium versatile</name>
    <dbReference type="NCBI Taxonomy" id="2884831"/>
    <lineage>
        <taxon>Bacteria</taxon>
        <taxon>Pseudomonadati</taxon>
        <taxon>Nitrospirota</taxon>
        <taxon>Nitrospiria</taxon>
        <taxon>Nitrospirales</taxon>
        <taxon>Nitrospiraceae</taxon>
        <taxon>Candidatus Nitrobium</taxon>
    </lineage>
</organism>
<dbReference type="InterPro" id="IPR036390">
    <property type="entry name" value="WH_DNA-bd_sf"/>
</dbReference>
<dbReference type="PANTHER" id="PTHR24567">
    <property type="entry name" value="CRP FAMILY TRANSCRIPTIONAL REGULATORY PROTEIN"/>
    <property type="match status" value="1"/>
</dbReference>
<reference evidence="6" key="2">
    <citation type="submission" date="2021-08" db="EMBL/GenBank/DDBJ databases">
        <authorList>
            <person name="Dalcin Martins P."/>
        </authorList>
    </citation>
    <scope>NUCLEOTIDE SEQUENCE</scope>
    <source>
        <strain evidence="6">MAG_39</strain>
    </source>
</reference>
<dbReference type="InterPro" id="IPR000595">
    <property type="entry name" value="cNMP-bd_dom"/>
</dbReference>
<dbReference type="GO" id="GO:0005829">
    <property type="term" value="C:cytosol"/>
    <property type="evidence" value="ECO:0007669"/>
    <property type="project" value="TreeGrafter"/>
</dbReference>
<evidence type="ECO:0000256" key="3">
    <source>
        <dbReference type="ARBA" id="ARBA00023163"/>
    </source>
</evidence>